<evidence type="ECO:0000313" key="3">
    <source>
        <dbReference type="Proteomes" id="UP001472677"/>
    </source>
</evidence>
<gene>
    <name evidence="2" type="ORF">V6N12_008887</name>
</gene>
<sequence>MMKEVVYKQSWREVAPSPLLIPTKSSAFPRLDTIPEEGCENHADFPKKFLVFLPLALSTAVYFLLNNDMMTCA</sequence>
<evidence type="ECO:0000256" key="1">
    <source>
        <dbReference type="SAM" id="Phobius"/>
    </source>
</evidence>
<dbReference type="PANTHER" id="PTHR36063:SF3">
    <property type="entry name" value="PROTEIN, PUTATIVE-RELATED"/>
    <property type="match status" value="1"/>
</dbReference>
<dbReference type="Proteomes" id="UP001472677">
    <property type="component" value="Unassembled WGS sequence"/>
</dbReference>
<keyword evidence="3" id="KW-1185">Reference proteome</keyword>
<organism evidence="2 3">
    <name type="scientific">Hibiscus sabdariffa</name>
    <name type="common">roselle</name>
    <dbReference type="NCBI Taxonomy" id="183260"/>
    <lineage>
        <taxon>Eukaryota</taxon>
        <taxon>Viridiplantae</taxon>
        <taxon>Streptophyta</taxon>
        <taxon>Embryophyta</taxon>
        <taxon>Tracheophyta</taxon>
        <taxon>Spermatophyta</taxon>
        <taxon>Magnoliopsida</taxon>
        <taxon>eudicotyledons</taxon>
        <taxon>Gunneridae</taxon>
        <taxon>Pentapetalae</taxon>
        <taxon>rosids</taxon>
        <taxon>malvids</taxon>
        <taxon>Malvales</taxon>
        <taxon>Malvaceae</taxon>
        <taxon>Malvoideae</taxon>
        <taxon>Hibiscus</taxon>
    </lineage>
</organism>
<accession>A0ABR2C4E0</accession>
<dbReference type="EMBL" id="JBBPBM010000067">
    <property type="protein sequence ID" value="KAK8514171.1"/>
    <property type="molecule type" value="Genomic_DNA"/>
</dbReference>
<dbReference type="PANTHER" id="PTHR36063">
    <property type="entry name" value="ARABIDOPSIS THALIANA GENOMIC DNA, CHROMOSOME 5, P1 CLONE:MOK16"/>
    <property type="match status" value="1"/>
</dbReference>
<protein>
    <submittedName>
        <fullName evidence="2">Uncharacterized protein</fullName>
    </submittedName>
</protein>
<evidence type="ECO:0000313" key="2">
    <source>
        <dbReference type="EMBL" id="KAK8514171.1"/>
    </source>
</evidence>
<name>A0ABR2C4E0_9ROSI</name>
<comment type="caution">
    <text evidence="2">The sequence shown here is derived from an EMBL/GenBank/DDBJ whole genome shotgun (WGS) entry which is preliminary data.</text>
</comment>
<keyword evidence="1" id="KW-0472">Membrane</keyword>
<keyword evidence="1" id="KW-0812">Transmembrane</keyword>
<feature type="transmembrane region" description="Helical" evidence="1">
    <location>
        <begin position="49"/>
        <end position="65"/>
    </location>
</feature>
<keyword evidence="1" id="KW-1133">Transmembrane helix</keyword>
<reference evidence="2 3" key="1">
    <citation type="journal article" date="2024" name="G3 (Bethesda)">
        <title>Genome assembly of Hibiscus sabdariffa L. provides insights into metabolisms of medicinal natural products.</title>
        <authorList>
            <person name="Kim T."/>
        </authorList>
    </citation>
    <scope>NUCLEOTIDE SEQUENCE [LARGE SCALE GENOMIC DNA]</scope>
    <source>
        <strain evidence="2">TK-2024</strain>
        <tissue evidence="2">Old leaves</tissue>
    </source>
</reference>
<proteinExistence type="predicted"/>